<evidence type="ECO:0000256" key="4">
    <source>
        <dbReference type="ARBA" id="ARBA00022741"/>
    </source>
</evidence>
<evidence type="ECO:0000313" key="12">
    <source>
        <dbReference type="Proteomes" id="UP000019116"/>
    </source>
</evidence>
<evidence type="ECO:0008006" key="13">
    <source>
        <dbReference type="Google" id="ProtNLM"/>
    </source>
</evidence>
<evidence type="ECO:0000256" key="2">
    <source>
        <dbReference type="ARBA" id="ARBA00022614"/>
    </source>
</evidence>
<dbReference type="GeneID" id="123186789"/>
<dbReference type="Gramene" id="TraesARI2A03G00827410.1">
    <property type="protein sequence ID" value="TraesARI2A03G00827410.1"/>
    <property type="gene ID" value="TraesARI2A03G00827410"/>
</dbReference>
<evidence type="ECO:0000259" key="9">
    <source>
        <dbReference type="Pfam" id="PF23559"/>
    </source>
</evidence>
<dbReference type="SMR" id="A0A3B6B8P9"/>
<keyword evidence="6" id="KW-0067">ATP-binding</keyword>
<reference evidence="11" key="1">
    <citation type="submission" date="2018-08" db="EMBL/GenBank/DDBJ databases">
        <authorList>
            <person name="Rossello M."/>
        </authorList>
    </citation>
    <scope>NUCLEOTIDE SEQUENCE [LARGE SCALE GENOMIC DNA]</scope>
    <source>
        <strain evidence="11">cv. Chinese Spring</strain>
    </source>
</reference>
<name>A0A3B6B8P9_WHEAT</name>
<dbReference type="Gramene" id="TraesSTAUn03G04520590.1">
    <property type="protein sequence ID" value="TraesSTAUn03G04520590.1"/>
    <property type="gene ID" value="TraesSTAUn03G04520590"/>
</dbReference>
<accession>A0A3B6B8P9</accession>
<keyword evidence="2" id="KW-0433">Leucine-rich repeat</keyword>
<dbReference type="Gene3D" id="1.10.8.430">
    <property type="entry name" value="Helical domain of apoptotic protease-activating factors"/>
    <property type="match status" value="1"/>
</dbReference>
<dbReference type="Gramene" id="TraesRN2A0101373900.1">
    <property type="protein sequence ID" value="TraesRN2A0101373900.1"/>
    <property type="gene ID" value="TraesRN2A0101373900"/>
</dbReference>
<evidence type="ECO:0000256" key="6">
    <source>
        <dbReference type="ARBA" id="ARBA00022840"/>
    </source>
</evidence>
<feature type="domain" description="NB-ARC" evidence="7">
    <location>
        <begin position="226"/>
        <end position="384"/>
    </location>
</feature>
<dbReference type="AlphaFoldDB" id="A0A3B6B8P9"/>
<dbReference type="Proteomes" id="UP000019116">
    <property type="component" value="Chromosome 2A"/>
</dbReference>
<dbReference type="SUPFAM" id="SSF52058">
    <property type="entry name" value="L domain-like"/>
    <property type="match status" value="1"/>
</dbReference>
<dbReference type="GO" id="GO:0006952">
    <property type="term" value="P:defense response"/>
    <property type="evidence" value="ECO:0007669"/>
    <property type="project" value="UniProtKB-KW"/>
</dbReference>
<dbReference type="GO" id="GO:0051707">
    <property type="term" value="P:response to other organism"/>
    <property type="evidence" value="ECO:0007669"/>
    <property type="project" value="UniProtKB-ARBA"/>
</dbReference>
<dbReference type="Pfam" id="PF00931">
    <property type="entry name" value="NB-ARC"/>
    <property type="match status" value="1"/>
</dbReference>
<dbReference type="InterPro" id="IPR041118">
    <property type="entry name" value="Rx_N"/>
</dbReference>
<keyword evidence="3" id="KW-0677">Repeat</keyword>
<dbReference type="InterPro" id="IPR058922">
    <property type="entry name" value="WHD_DRP"/>
</dbReference>
<organism evidence="11">
    <name type="scientific">Triticum aestivum</name>
    <name type="common">Wheat</name>
    <dbReference type="NCBI Taxonomy" id="4565"/>
    <lineage>
        <taxon>Eukaryota</taxon>
        <taxon>Viridiplantae</taxon>
        <taxon>Streptophyta</taxon>
        <taxon>Embryophyta</taxon>
        <taxon>Tracheophyta</taxon>
        <taxon>Spermatophyta</taxon>
        <taxon>Magnoliopsida</taxon>
        <taxon>Liliopsida</taxon>
        <taxon>Poales</taxon>
        <taxon>Poaceae</taxon>
        <taxon>BOP clade</taxon>
        <taxon>Pooideae</taxon>
        <taxon>Triticodae</taxon>
        <taxon>Triticeae</taxon>
        <taxon>Triticinae</taxon>
        <taxon>Triticum</taxon>
    </lineage>
</organism>
<dbReference type="SUPFAM" id="SSF52540">
    <property type="entry name" value="P-loop containing nucleoside triphosphate hydrolases"/>
    <property type="match status" value="1"/>
</dbReference>
<dbReference type="InterPro" id="IPR042197">
    <property type="entry name" value="Apaf_helical"/>
</dbReference>
<dbReference type="STRING" id="4565.A0A3B6B8P9"/>
<dbReference type="Pfam" id="PF23559">
    <property type="entry name" value="WHD_DRP"/>
    <property type="match status" value="1"/>
</dbReference>
<dbReference type="PANTHER" id="PTHR36766:SF40">
    <property type="entry name" value="DISEASE RESISTANCE PROTEIN RGA3"/>
    <property type="match status" value="1"/>
</dbReference>
<dbReference type="RefSeq" id="XP_044454425.1">
    <property type="nucleotide sequence ID" value="XM_044598490.1"/>
</dbReference>
<dbReference type="Pfam" id="PF18052">
    <property type="entry name" value="Rx_N"/>
    <property type="match status" value="1"/>
</dbReference>
<dbReference type="Gramene" id="TraesCS2A02G560600.1">
    <property type="protein sequence ID" value="TraesCS2A02G560600.1"/>
    <property type="gene ID" value="TraesCS2A02G560600"/>
</dbReference>
<gene>
    <name evidence="11" type="primary">LOC123186789</name>
</gene>
<evidence type="ECO:0000256" key="1">
    <source>
        <dbReference type="ARBA" id="ARBA00008894"/>
    </source>
</evidence>
<dbReference type="Gramene" id="TraesSYM2A03G00828810.1">
    <property type="protein sequence ID" value="TraesSYM2A03G00828810.1"/>
    <property type="gene ID" value="TraesSYM2A03G00828810"/>
</dbReference>
<dbReference type="Gramene" id="TraesCS2A03G1367900.1">
    <property type="protein sequence ID" value="TraesCS2A03G1367900.1.CDS"/>
    <property type="gene ID" value="TraesCS2A03G1367900"/>
</dbReference>
<dbReference type="InterPro" id="IPR002182">
    <property type="entry name" value="NB-ARC"/>
</dbReference>
<dbReference type="OMA" id="LESELWT"/>
<dbReference type="OrthoDB" id="686736at2759"/>
<evidence type="ECO:0000259" key="10">
    <source>
        <dbReference type="Pfam" id="PF25019"/>
    </source>
</evidence>
<dbReference type="Gene3D" id="3.80.10.10">
    <property type="entry name" value="Ribonuclease Inhibitor"/>
    <property type="match status" value="1"/>
</dbReference>
<dbReference type="Pfam" id="PF25019">
    <property type="entry name" value="LRR_R13L1-DRL21"/>
    <property type="match status" value="1"/>
</dbReference>
<dbReference type="Gene3D" id="1.20.5.4130">
    <property type="match status" value="1"/>
</dbReference>
<dbReference type="GO" id="GO:0005524">
    <property type="term" value="F:ATP binding"/>
    <property type="evidence" value="ECO:0007669"/>
    <property type="project" value="UniProtKB-KW"/>
</dbReference>
<dbReference type="InterPro" id="IPR036388">
    <property type="entry name" value="WH-like_DNA-bd_sf"/>
</dbReference>
<dbReference type="Gene3D" id="1.10.10.10">
    <property type="entry name" value="Winged helix-like DNA-binding domain superfamily/Winged helix DNA-binding domain"/>
    <property type="match status" value="1"/>
</dbReference>
<feature type="domain" description="R13L1/DRL21-like LRR repeat region" evidence="10">
    <location>
        <begin position="705"/>
        <end position="830"/>
    </location>
</feature>
<evidence type="ECO:0000259" key="7">
    <source>
        <dbReference type="Pfam" id="PF00931"/>
    </source>
</evidence>
<dbReference type="Gramene" id="TraesLDM2A03G00822220.1">
    <property type="protein sequence ID" value="TraesLDM2A03G00822220.1"/>
    <property type="gene ID" value="TraesLDM2A03G00822220"/>
</dbReference>
<dbReference type="Gene3D" id="3.40.50.300">
    <property type="entry name" value="P-loop containing nucleotide triphosphate hydrolases"/>
    <property type="match status" value="1"/>
</dbReference>
<dbReference type="EnsemblPlants" id="TraesCS2A02G560600.1">
    <property type="protein sequence ID" value="TraesCS2A02G560600.1"/>
    <property type="gene ID" value="TraesCS2A02G560600"/>
</dbReference>
<dbReference type="InterPro" id="IPR056789">
    <property type="entry name" value="LRR_R13L1-DRL21"/>
</dbReference>
<keyword evidence="4" id="KW-0547">Nucleotide-binding</keyword>
<evidence type="ECO:0000259" key="8">
    <source>
        <dbReference type="Pfam" id="PF18052"/>
    </source>
</evidence>
<dbReference type="PRINTS" id="PR00364">
    <property type="entry name" value="DISEASERSIST"/>
</dbReference>
<evidence type="ECO:0000256" key="3">
    <source>
        <dbReference type="ARBA" id="ARBA00022737"/>
    </source>
</evidence>
<evidence type="ECO:0000313" key="11">
    <source>
        <dbReference type="EnsemblPlants" id="TraesCS2A02G560600.1"/>
    </source>
</evidence>
<keyword evidence="12" id="KW-1185">Reference proteome</keyword>
<sequence length="926" mass="105576">MSLPAIGIIGAINECASLFQSAKSVISSLHSRWSGSQEQSLQGRVLQLESDLQHLCDTLPAMYDLINGAEYWRSHKHRMAVAQLLRSLKDTVSDAEDLIDEFRWYQMKVKVQSNASQSPFIDFLDKVIQGDFNKLKDVQLRLNHLSSQLQNMGLHGVTQRFDKSVRPETTSLPNEREIFGRDEELKKALGFLNVPTNLKRKRATSSVNAPRASTSNQFSNESRISDLPVLPLLGIGGVGKTTLAQHICSHQRVKYHFEMIIWICVSDDFDVKRLTKEVMQSCTGKEEKNDNLDSLQRALHDYVDNKRLLIVLDDIWDDALKENGQCWKRFLAPFRSAQEGSTMLVTTRCPKVTEGVRTMEPIKLEGLKDDVFWKFFKLCAFGSEDSDNDPELENIGKGILPKLKGSPLAAKTLGRMLSMDLQASNWKFILESELWTLPQGETDILPALRLSYMYLPFYLKQCFSICAMYPKDYKFEKACLAEIWAAEGFVEPQHDLPIQDISCQYFEDLVARSFFQEVSGGYVIHDLLHDMAQKVSEHDCFILRNEGDFDKIPQNVRHLYVLPSKDFDDCNLSRLCKYTKLRTLICKKNLGINTRWVMDQWCTELPRMRVISCAYANKLPDSIGNWKHLRYLEISNACPFTTIPSTFCWLYNLQILYAKKCKLRSLPEGFDMLTSLQKFELYGLTYCVGCHLHLGRPTDAQGQGIRLLKNLNQFRGHLKLSSDGKLSIRDATEAELMKKKYIGELKLCMRSTTPSDKANEIEVLQVLQPPTSLTSLVLQGCSGVSLPRWFKPENFQSLKSLTFECCDGLKSIKINAKGIFLSLTDLTIGRCDNISSLEHFLHRDYIPAIKIIRIEECKSLETIPDEAFGNLHFLEELHMVGCPNLVSIGGAKAVAKVKNVQISNCPKLKEAEIMNRRFRLRDWYVG</sequence>
<comment type="similarity">
    <text evidence="1">Belongs to the disease resistance NB-LRR family.</text>
</comment>
<dbReference type="InterPro" id="IPR027417">
    <property type="entry name" value="P-loop_NTPase"/>
</dbReference>
<evidence type="ECO:0000256" key="5">
    <source>
        <dbReference type="ARBA" id="ARBA00022821"/>
    </source>
</evidence>
<protein>
    <recommendedName>
        <fullName evidence="13">NB-ARC domain-containing protein</fullName>
    </recommendedName>
</protein>
<dbReference type="InterPro" id="IPR032675">
    <property type="entry name" value="LRR_dom_sf"/>
</dbReference>
<keyword evidence="5" id="KW-0611">Plant defense</keyword>
<dbReference type="GO" id="GO:0043531">
    <property type="term" value="F:ADP binding"/>
    <property type="evidence" value="ECO:0007669"/>
    <property type="project" value="InterPro"/>
</dbReference>
<proteinExistence type="inferred from homology"/>
<dbReference type="Gramene" id="TraesROB_scaffold_010626_01G000600.1">
    <property type="protein sequence ID" value="TraesROB_scaffold_010626_01G000600.1"/>
    <property type="gene ID" value="TraesROB_scaffold_010626_01G000600"/>
</dbReference>
<dbReference type="PANTHER" id="PTHR36766">
    <property type="entry name" value="PLANT BROAD-SPECTRUM MILDEW RESISTANCE PROTEIN RPW8"/>
    <property type="match status" value="1"/>
</dbReference>
<feature type="domain" description="Disease resistance protein winged helix" evidence="9">
    <location>
        <begin position="468"/>
        <end position="532"/>
    </location>
</feature>
<feature type="domain" description="Disease resistance N-terminal" evidence="8">
    <location>
        <begin position="43"/>
        <end position="111"/>
    </location>
</feature>
<reference evidence="11" key="2">
    <citation type="submission" date="2018-10" db="UniProtKB">
        <authorList>
            <consortium name="EnsemblPlants"/>
        </authorList>
    </citation>
    <scope>IDENTIFICATION</scope>
</reference>